<dbReference type="SUPFAM" id="SSF144232">
    <property type="entry name" value="HIT/MYND zinc finger-like"/>
    <property type="match status" value="1"/>
</dbReference>
<dbReference type="InterPro" id="IPR002893">
    <property type="entry name" value="Znf_MYND"/>
</dbReference>
<dbReference type="Gene3D" id="6.10.140.2220">
    <property type="match status" value="1"/>
</dbReference>
<feature type="compositionally biased region" description="Polar residues" evidence="1">
    <location>
        <begin position="1"/>
        <end position="10"/>
    </location>
</feature>
<gene>
    <name evidence="2" type="ORF">PACLA_8A015470</name>
</gene>
<dbReference type="PROSITE" id="PS50865">
    <property type="entry name" value="ZF_MYND_2"/>
    <property type="match status" value="1"/>
</dbReference>
<dbReference type="Pfam" id="PF01753">
    <property type="entry name" value="zf-MYND"/>
    <property type="match status" value="1"/>
</dbReference>
<name>A0A7D9DRZ5_PARCT</name>
<protein>
    <submittedName>
        <fullName evidence="2">Uncharacterized protein</fullName>
    </submittedName>
</protein>
<comment type="caution">
    <text evidence="2">The sequence shown here is derived from an EMBL/GenBank/DDBJ whole genome shotgun (WGS) entry which is preliminary data.</text>
</comment>
<dbReference type="EMBL" id="CACRXK020001952">
    <property type="protein sequence ID" value="CAB3991970.1"/>
    <property type="molecule type" value="Genomic_DNA"/>
</dbReference>
<sequence length="221" mass="24572">MRSINELASQKTERENKLGLTERLSAKSAKVSSVEEAKGKKGTSPEASEKQDLLAEIKGIKSELSSLKAKSGWTFSQSLPTKEGGKRTGAISEGEKMAKNIEQMSPQCAFCKKLQVHDTILCCKQCKAVYYCDGECQRKHWHDHIATCVALQSINHKDMKDNADLEFFATHLTPSQQNKLVQIIGRKCIVLGKLDNKEVNVLWDTGAQVSGFRKILETVVF</sequence>
<reference evidence="2" key="1">
    <citation type="submission" date="2020-04" db="EMBL/GenBank/DDBJ databases">
        <authorList>
            <person name="Alioto T."/>
            <person name="Alioto T."/>
            <person name="Gomez Garrido J."/>
        </authorList>
    </citation>
    <scope>NUCLEOTIDE SEQUENCE</scope>
    <source>
        <strain evidence="2">A484AB</strain>
    </source>
</reference>
<dbReference type="OrthoDB" id="265717at2759"/>
<evidence type="ECO:0000313" key="2">
    <source>
        <dbReference type="EMBL" id="CAB3991970.1"/>
    </source>
</evidence>
<feature type="region of interest" description="Disordered" evidence="1">
    <location>
        <begin position="1"/>
        <end position="52"/>
    </location>
</feature>
<proteinExistence type="predicted"/>
<dbReference type="AlphaFoldDB" id="A0A7D9DRZ5"/>
<dbReference type="PROSITE" id="PS01360">
    <property type="entry name" value="ZF_MYND_1"/>
    <property type="match status" value="1"/>
</dbReference>
<evidence type="ECO:0000256" key="1">
    <source>
        <dbReference type="SAM" id="MobiDB-lite"/>
    </source>
</evidence>
<accession>A0A7D9DRZ5</accession>
<dbReference type="Proteomes" id="UP001152795">
    <property type="component" value="Unassembled WGS sequence"/>
</dbReference>
<organism evidence="2 3">
    <name type="scientific">Paramuricea clavata</name>
    <name type="common">Red gorgonian</name>
    <name type="synonym">Violescent sea-whip</name>
    <dbReference type="NCBI Taxonomy" id="317549"/>
    <lineage>
        <taxon>Eukaryota</taxon>
        <taxon>Metazoa</taxon>
        <taxon>Cnidaria</taxon>
        <taxon>Anthozoa</taxon>
        <taxon>Octocorallia</taxon>
        <taxon>Malacalcyonacea</taxon>
        <taxon>Plexauridae</taxon>
        <taxon>Paramuricea</taxon>
    </lineage>
</organism>
<keyword evidence="3" id="KW-1185">Reference proteome</keyword>
<evidence type="ECO:0000313" key="3">
    <source>
        <dbReference type="Proteomes" id="UP001152795"/>
    </source>
</evidence>